<dbReference type="RefSeq" id="WP_048185249.1">
    <property type="nucleotide sequence ID" value="NZ_JXOJ01000006.1"/>
</dbReference>
<evidence type="ECO:0008006" key="3">
    <source>
        <dbReference type="Google" id="ProtNLM"/>
    </source>
</evidence>
<dbReference type="AlphaFoldDB" id="A0A0H1QX59"/>
<keyword evidence="2" id="KW-1185">Reference proteome</keyword>
<accession>A0A0H1QX59</accession>
<organism evidence="1 2">
    <name type="scientific">Methanoculleus sediminis</name>
    <dbReference type="NCBI Taxonomy" id="1550566"/>
    <lineage>
        <taxon>Archaea</taxon>
        <taxon>Methanobacteriati</taxon>
        <taxon>Methanobacteriota</taxon>
        <taxon>Stenosarchaea group</taxon>
        <taxon>Methanomicrobia</taxon>
        <taxon>Methanomicrobiales</taxon>
        <taxon>Methanomicrobiaceae</taxon>
        <taxon>Methanoculleus</taxon>
    </lineage>
</organism>
<dbReference type="PATRIC" id="fig|1550566.3.peg.2343"/>
<proteinExistence type="predicted"/>
<name>A0A0H1QX59_9EURY</name>
<dbReference type="OrthoDB" id="104975at2157"/>
<evidence type="ECO:0000313" key="2">
    <source>
        <dbReference type="Proteomes" id="UP000035301"/>
    </source>
</evidence>
<dbReference type="Proteomes" id="UP000035301">
    <property type="component" value="Unassembled WGS sequence"/>
</dbReference>
<protein>
    <recommendedName>
        <fullName evidence="3">DUF4145 domain-containing protein</fullName>
    </recommendedName>
</protein>
<gene>
    <name evidence="1" type="ORF">SZ63_10730</name>
</gene>
<evidence type="ECO:0000313" key="1">
    <source>
        <dbReference type="EMBL" id="KLK87530.1"/>
    </source>
</evidence>
<comment type="caution">
    <text evidence="1">The sequence shown here is derived from an EMBL/GenBank/DDBJ whole genome shotgun (WGS) entry which is preliminary data.</text>
</comment>
<dbReference type="EMBL" id="JXOJ01000006">
    <property type="protein sequence ID" value="KLK87530.1"/>
    <property type="molecule type" value="Genomic_DNA"/>
</dbReference>
<reference evidence="1 2" key="1">
    <citation type="journal article" date="2015" name="Int. J. Syst. Evol. Microbiol.">
        <title>Methanoculleus sediminis sp. nov., a methanogen from sediments near a submarine mud volcano.</title>
        <authorList>
            <person name="Chen S.C."/>
            <person name="Chen M.F."/>
            <person name="Lai M.C."/>
            <person name="Weng C.Y."/>
            <person name="Wu S.Y."/>
            <person name="Lin S."/>
            <person name="Yang T.F."/>
            <person name="Chen P.C."/>
        </authorList>
    </citation>
    <scope>NUCLEOTIDE SEQUENCE [LARGE SCALE GENOMIC DNA]</scope>
    <source>
        <strain evidence="1 2">S3Fa</strain>
    </source>
</reference>
<sequence>MKDMEGIGRTINDLETAAIEIEKTVIGLLRTVELIQRPDPMGVVFFAPNNHWDGLSGQAQQKQRDALQKYQRWYTVAHRYVREYVPERIDEFNRCYCGDTQGKYGVIDYIQLERPQWSRNKSRIIDDFWRVFEIQRSILLSVSDVTEIERINFRELISSEFIDREIDEAEGLCMLGHYRAAGALAGLALERQLKMLCDRYGLEYQKGDAAELLAQRLHENDCINPGQLGAIRHLAEIVKKCCHPDDIAAEEVKESIERLKELIRQSSPADPVRPPDTIA</sequence>